<evidence type="ECO:0000313" key="4">
    <source>
        <dbReference type="Proteomes" id="UP001159363"/>
    </source>
</evidence>
<name>A0ABQ9HHV5_9NEOP</name>
<evidence type="ECO:0000259" key="2">
    <source>
        <dbReference type="Pfam" id="PF07727"/>
    </source>
</evidence>
<dbReference type="Pfam" id="PF07727">
    <property type="entry name" value="RVT_2"/>
    <property type="match status" value="1"/>
</dbReference>
<accession>A0ABQ9HHV5</accession>
<dbReference type="Proteomes" id="UP001159363">
    <property type="component" value="Chromosome 4"/>
</dbReference>
<sequence>MTYCLCAGEPQHYEDAIKLGNGWRKWKRDSRQRRMPKEGKTSRKRVSKKSQRTIKWEIQQLDIPTAFLNGYVDDGIYIKTPDGFKNEPGKVLKLKRSLYSLRSAPRKWNERFHNFVETHGIGCSQ</sequence>
<feature type="domain" description="Reverse transcriptase Ty1/copia-type" evidence="2">
    <location>
        <begin position="55"/>
        <end position="120"/>
    </location>
</feature>
<feature type="region of interest" description="Disordered" evidence="1">
    <location>
        <begin position="27"/>
        <end position="50"/>
    </location>
</feature>
<organism evidence="3 4">
    <name type="scientific">Dryococelus australis</name>
    <dbReference type="NCBI Taxonomy" id="614101"/>
    <lineage>
        <taxon>Eukaryota</taxon>
        <taxon>Metazoa</taxon>
        <taxon>Ecdysozoa</taxon>
        <taxon>Arthropoda</taxon>
        <taxon>Hexapoda</taxon>
        <taxon>Insecta</taxon>
        <taxon>Pterygota</taxon>
        <taxon>Neoptera</taxon>
        <taxon>Polyneoptera</taxon>
        <taxon>Phasmatodea</taxon>
        <taxon>Verophasmatodea</taxon>
        <taxon>Anareolatae</taxon>
        <taxon>Phasmatidae</taxon>
        <taxon>Eurycanthinae</taxon>
        <taxon>Dryococelus</taxon>
    </lineage>
</organism>
<evidence type="ECO:0000313" key="3">
    <source>
        <dbReference type="EMBL" id="KAJ8883837.1"/>
    </source>
</evidence>
<evidence type="ECO:0000256" key="1">
    <source>
        <dbReference type="SAM" id="MobiDB-lite"/>
    </source>
</evidence>
<keyword evidence="4" id="KW-1185">Reference proteome</keyword>
<gene>
    <name evidence="3" type="ORF">PR048_015692</name>
</gene>
<comment type="caution">
    <text evidence="3">The sequence shown here is derived from an EMBL/GenBank/DDBJ whole genome shotgun (WGS) entry which is preliminary data.</text>
</comment>
<proteinExistence type="predicted"/>
<protein>
    <recommendedName>
        <fullName evidence="2">Reverse transcriptase Ty1/copia-type domain-containing protein</fullName>
    </recommendedName>
</protein>
<dbReference type="InterPro" id="IPR013103">
    <property type="entry name" value="RVT_2"/>
</dbReference>
<reference evidence="3 4" key="1">
    <citation type="submission" date="2023-02" db="EMBL/GenBank/DDBJ databases">
        <title>LHISI_Scaffold_Assembly.</title>
        <authorList>
            <person name="Stuart O.P."/>
            <person name="Cleave R."/>
            <person name="Magrath M.J.L."/>
            <person name="Mikheyev A.S."/>
        </authorList>
    </citation>
    <scope>NUCLEOTIDE SEQUENCE [LARGE SCALE GENOMIC DNA]</scope>
    <source>
        <strain evidence="3">Daus_M_001</strain>
        <tissue evidence="3">Leg muscle</tissue>
    </source>
</reference>
<dbReference type="EMBL" id="JARBHB010000005">
    <property type="protein sequence ID" value="KAJ8883837.1"/>
    <property type="molecule type" value="Genomic_DNA"/>
</dbReference>